<reference evidence="1 2" key="1">
    <citation type="submission" date="2015-02" db="EMBL/GenBank/DDBJ databases">
        <title>Single-cell genomics of uncultivated deep-branching MTB reveals a conserved set of magnetosome genes.</title>
        <authorList>
            <person name="Kolinko S."/>
            <person name="Richter M."/>
            <person name="Glockner F.O."/>
            <person name="Brachmann A."/>
            <person name="Schuler D."/>
        </authorList>
    </citation>
    <scope>NUCLEOTIDE SEQUENCE [LARGE SCALE GENOMIC DNA]</scope>
    <source>
        <strain evidence="1">TM-1</strain>
    </source>
</reference>
<proteinExistence type="predicted"/>
<dbReference type="AlphaFoldDB" id="A0A0F3H0U3"/>
<dbReference type="Proteomes" id="UP000033423">
    <property type="component" value="Unassembled WGS sequence"/>
</dbReference>
<protein>
    <submittedName>
        <fullName evidence="1">Uncharacterized protein</fullName>
    </submittedName>
</protein>
<accession>A0A0F3H0U3</accession>
<evidence type="ECO:0000313" key="2">
    <source>
        <dbReference type="Proteomes" id="UP000033423"/>
    </source>
</evidence>
<organism evidence="1 2">
    <name type="scientific">Candidatus Magnetobacterium bavaricum</name>
    <dbReference type="NCBI Taxonomy" id="29290"/>
    <lineage>
        <taxon>Bacteria</taxon>
        <taxon>Pseudomonadati</taxon>
        <taxon>Nitrospirota</taxon>
        <taxon>Thermodesulfovibrionia</taxon>
        <taxon>Thermodesulfovibrionales</taxon>
        <taxon>Candidatus Magnetobacteriaceae</taxon>
        <taxon>Candidatus Magnetobacterium</taxon>
    </lineage>
</organism>
<dbReference type="EMBL" id="LACI01000021">
    <property type="protein sequence ID" value="KJU87766.1"/>
    <property type="molecule type" value="Genomic_DNA"/>
</dbReference>
<sequence length="72" mass="7900">MKGHLDGGVTFTRKLKTGCLQSGRNQHNIQTVYADAVGIGTLKFRTIQVDDNRHCEVSVPCINPFPGTARMV</sequence>
<feature type="non-terminal residue" evidence="1">
    <location>
        <position position="72"/>
    </location>
</feature>
<comment type="caution">
    <text evidence="1">The sequence shown here is derived from an EMBL/GenBank/DDBJ whole genome shotgun (WGS) entry which is preliminary data.</text>
</comment>
<name>A0A0F3H0U3_9BACT</name>
<evidence type="ECO:0000313" key="1">
    <source>
        <dbReference type="EMBL" id="KJU87766.1"/>
    </source>
</evidence>
<gene>
    <name evidence="1" type="ORF">MBAV_000040</name>
</gene>
<keyword evidence="2" id="KW-1185">Reference proteome</keyword>